<gene>
    <name evidence="6" type="ORF">BSTOLATCC_MIC31506</name>
</gene>
<dbReference type="AlphaFoldDB" id="A0AAU9J9C3"/>
<feature type="domain" description="C2H2-type" evidence="5">
    <location>
        <begin position="71"/>
        <end position="98"/>
    </location>
</feature>
<reference evidence="6" key="1">
    <citation type="submission" date="2021-09" db="EMBL/GenBank/DDBJ databases">
        <authorList>
            <consortium name="AG Swart"/>
            <person name="Singh M."/>
            <person name="Singh A."/>
            <person name="Seah K."/>
            <person name="Emmerich C."/>
        </authorList>
    </citation>
    <scope>NUCLEOTIDE SEQUENCE</scope>
    <source>
        <strain evidence="6">ATCC30299</strain>
    </source>
</reference>
<dbReference type="Pfam" id="PF00096">
    <property type="entry name" value="zf-C2H2"/>
    <property type="match status" value="3"/>
</dbReference>
<evidence type="ECO:0000256" key="1">
    <source>
        <dbReference type="ARBA" id="ARBA00022723"/>
    </source>
</evidence>
<proteinExistence type="predicted"/>
<dbReference type="PANTHER" id="PTHR23235">
    <property type="entry name" value="KRUEPPEL-LIKE TRANSCRIPTION FACTOR"/>
    <property type="match status" value="1"/>
</dbReference>
<dbReference type="GO" id="GO:0008270">
    <property type="term" value="F:zinc ion binding"/>
    <property type="evidence" value="ECO:0007669"/>
    <property type="project" value="UniProtKB-KW"/>
</dbReference>
<dbReference type="SMART" id="SM00355">
    <property type="entry name" value="ZnF_C2H2"/>
    <property type="match status" value="3"/>
</dbReference>
<keyword evidence="1" id="KW-0479">Metal-binding</keyword>
<organism evidence="6 7">
    <name type="scientific">Blepharisma stoltei</name>
    <dbReference type="NCBI Taxonomy" id="1481888"/>
    <lineage>
        <taxon>Eukaryota</taxon>
        <taxon>Sar</taxon>
        <taxon>Alveolata</taxon>
        <taxon>Ciliophora</taxon>
        <taxon>Postciliodesmatophora</taxon>
        <taxon>Heterotrichea</taxon>
        <taxon>Heterotrichida</taxon>
        <taxon>Blepharismidae</taxon>
        <taxon>Blepharisma</taxon>
    </lineage>
</organism>
<dbReference type="SUPFAM" id="SSF57667">
    <property type="entry name" value="beta-beta-alpha zinc fingers"/>
    <property type="match status" value="2"/>
</dbReference>
<dbReference type="GO" id="GO:0000981">
    <property type="term" value="F:DNA-binding transcription factor activity, RNA polymerase II-specific"/>
    <property type="evidence" value="ECO:0007669"/>
    <property type="project" value="TreeGrafter"/>
</dbReference>
<accession>A0AAU9J9C3</accession>
<comment type="caution">
    <text evidence="6">The sequence shown here is derived from an EMBL/GenBank/DDBJ whole genome shotgun (WGS) entry which is preliminary data.</text>
</comment>
<feature type="domain" description="C2H2-type" evidence="5">
    <location>
        <begin position="43"/>
        <end position="70"/>
    </location>
</feature>
<dbReference type="FunFam" id="3.30.160.60:FF:002343">
    <property type="entry name" value="Zinc finger protein 33A"/>
    <property type="match status" value="1"/>
</dbReference>
<dbReference type="InterPro" id="IPR013087">
    <property type="entry name" value="Znf_C2H2_type"/>
</dbReference>
<dbReference type="GO" id="GO:0000978">
    <property type="term" value="F:RNA polymerase II cis-regulatory region sequence-specific DNA binding"/>
    <property type="evidence" value="ECO:0007669"/>
    <property type="project" value="TreeGrafter"/>
</dbReference>
<dbReference type="PROSITE" id="PS50157">
    <property type="entry name" value="ZINC_FINGER_C2H2_2"/>
    <property type="match status" value="3"/>
</dbReference>
<name>A0AAU9J9C3_9CILI</name>
<keyword evidence="7" id="KW-1185">Reference proteome</keyword>
<evidence type="ECO:0000256" key="3">
    <source>
        <dbReference type="ARBA" id="ARBA00022833"/>
    </source>
</evidence>
<evidence type="ECO:0000313" key="7">
    <source>
        <dbReference type="Proteomes" id="UP001162131"/>
    </source>
</evidence>
<protein>
    <recommendedName>
        <fullName evidence="5">C2H2-type domain-containing protein</fullName>
    </recommendedName>
</protein>
<evidence type="ECO:0000256" key="4">
    <source>
        <dbReference type="PROSITE-ProRule" id="PRU00042"/>
    </source>
</evidence>
<dbReference type="Proteomes" id="UP001162131">
    <property type="component" value="Unassembled WGS sequence"/>
</dbReference>
<keyword evidence="2 4" id="KW-0863">Zinc-finger</keyword>
<evidence type="ECO:0000259" key="5">
    <source>
        <dbReference type="PROSITE" id="PS50157"/>
    </source>
</evidence>
<evidence type="ECO:0000313" key="6">
    <source>
        <dbReference type="EMBL" id="CAG9322370.1"/>
    </source>
</evidence>
<dbReference type="PANTHER" id="PTHR23235:SF120">
    <property type="entry name" value="KRUPPEL-LIKE FACTOR 15"/>
    <property type="match status" value="1"/>
</dbReference>
<feature type="domain" description="C2H2-type" evidence="5">
    <location>
        <begin position="12"/>
        <end position="42"/>
    </location>
</feature>
<dbReference type="PROSITE" id="PS00028">
    <property type="entry name" value="ZINC_FINGER_C2H2_1"/>
    <property type="match status" value="3"/>
</dbReference>
<dbReference type="InterPro" id="IPR036236">
    <property type="entry name" value="Znf_C2H2_sf"/>
</dbReference>
<sequence>MEGITENVVTMYCCMYPGCNKNYSTKFNLRRHVNIVHLTNKKHACQKCLRCFASSQNLKEHMHIHSGIKPFVCPICRTKFRQTSQLTVHRRSHQDEFLED</sequence>
<keyword evidence="3" id="KW-0862">Zinc</keyword>
<dbReference type="EMBL" id="CAJZBQ010000032">
    <property type="protein sequence ID" value="CAG9322370.1"/>
    <property type="molecule type" value="Genomic_DNA"/>
</dbReference>
<evidence type="ECO:0000256" key="2">
    <source>
        <dbReference type="ARBA" id="ARBA00022771"/>
    </source>
</evidence>
<dbReference type="Gene3D" id="3.30.160.60">
    <property type="entry name" value="Classic Zinc Finger"/>
    <property type="match status" value="3"/>
</dbReference>